<keyword evidence="4 5" id="KW-0862">Zinc</keyword>
<evidence type="ECO:0000313" key="8">
    <source>
        <dbReference type="Proteomes" id="UP001345219"/>
    </source>
</evidence>
<protein>
    <recommendedName>
        <fullName evidence="6">C3H1-type domain-containing protein</fullName>
    </recommendedName>
</protein>
<feature type="zinc finger region" description="C3H1-type" evidence="5">
    <location>
        <begin position="137"/>
        <end position="165"/>
    </location>
</feature>
<organism evidence="7 8">
    <name type="scientific">Trapa incisa</name>
    <dbReference type="NCBI Taxonomy" id="236973"/>
    <lineage>
        <taxon>Eukaryota</taxon>
        <taxon>Viridiplantae</taxon>
        <taxon>Streptophyta</taxon>
        <taxon>Embryophyta</taxon>
        <taxon>Tracheophyta</taxon>
        <taxon>Spermatophyta</taxon>
        <taxon>Magnoliopsida</taxon>
        <taxon>eudicotyledons</taxon>
        <taxon>Gunneridae</taxon>
        <taxon>Pentapetalae</taxon>
        <taxon>rosids</taxon>
        <taxon>malvids</taxon>
        <taxon>Myrtales</taxon>
        <taxon>Lythraceae</taxon>
        <taxon>Trapa</taxon>
    </lineage>
</organism>
<proteinExistence type="predicted"/>
<dbReference type="Proteomes" id="UP001345219">
    <property type="component" value="Chromosome 7"/>
</dbReference>
<evidence type="ECO:0000256" key="5">
    <source>
        <dbReference type="PROSITE-ProRule" id="PRU00723"/>
    </source>
</evidence>
<dbReference type="InterPro" id="IPR000571">
    <property type="entry name" value="Znf_CCCH"/>
</dbReference>
<sequence length="226" mass="23844">MVSMQMTSFSSLRLVPGPASRCPPTSLVALTRAYFAVTESGIGIGVTPERGGLMETGCLIGVRDGHESSNMRSVTVLIRIFHRGCPFREGCHFLHFVPGGYNAVAQVMNLTTIVPQPSRNMGMPPTLAQTNGSSQSSVKTRMCNKYNTAECCKYGDKCHFAHCEWELGKPIALFADDPPGIGMPPRPGVSTFGGDYGNPAASFGAVATAKISVDASLAGAIIGKGE</sequence>
<accession>A0AAN7KJN4</accession>
<keyword evidence="2" id="KW-0677">Repeat</keyword>
<dbReference type="InterPro" id="IPR045877">
    <property type="entry name" value="ZFP36-like"/>
</dbReference>
<dbReference type="InterPro" id="IPR036855">
    <property type="entry name" value="Znf_CCCH_sf"/>
</dbReference>
<dbReference type="AlphaFoldDB" id="A0AAN7KJN4"/>
<evidence type="ECO:0000259" key="6">
    <source>
        <dbReference type="PROSITE" id="PS50103"/>
    </source>
</evidence>
<reference evidence="7 8" key="1">
    <citation type="journal article" date="2023" name="Hortic Res">
        <title>Pangenome of water caltrop reveals structural variations and asymmetric subgenome divergence after allopolyploidization.</title>
        <authorList>
            <person name="Zhang X."/>
            <person name="Chen Y."/>
            <person name="Wang L."/>
            <person name="Yuan Y."/>
            <person name="Fang M."/>
            <person name="Shi L."/>
            <person name="Lu R."/>
            <person name="Comes H.P."/>
            <person name="Ma Y."/>
            <person name="Chen Y."/>
            <person name="Huang G."/>
            <person name="Zhou Y."/>
            <person name="Zheng Z."/>
            <person name="Qiu Y."/>
        </authorList>
    </citation>
    <scope>NUCLEOTIDE SEQUENCE [LARGE SCALE GENOMIC DNA]</scope>
    <source>
        <tissue evidence="7">Roots</tissue>
    </source>
</reference>
<dbReference type="PANTHER" id="PTHR12547">
    <property type="entry name" value="CCCH ZINC FINGER/TIS11-RELATED"/>
    <property type="match status" value="1"/>
</dbReference>
<dbReference type="GO" id="GO:0008270">
    <property type="term" value="F:zinc ion binding"/>
    <property type="evidence" value="ECO:0007669"/>
    <property type="project" value="UniProtKB-KW"/>
</dbReference>
<name>A0AAN7KJN4_9MYRT</name>
<keyword evidence="1 5" id="KW-0479">Metal-binding</keyword>
<evidence type="ECO:0000256" key="1">
    <source>
        <dbReference type="ARBA" id="ARBA00022723"/>
    </source>
</evidence>
<evidence type="ECO:0000256" key="3">
    <source>
        <dbReference type="ARBA" id="ARBA00022771"/>
    </source>
</evidence>
<dbReference type="Gene3D" id="4.10.1000.10">
    <property type="entry name" value="Zinc finger, CCCH-type"/>
    <property type="match status" value="1"/>
</dbReference>
<evidence type="ECO:0000256" key="2">
    <source>
        <dbReference type="ARBA" id="ARBA00022737"/>
    </source>
</evidence>
<keyword evidence="8" id="KW-1185">Reference proteome</keyword>
<dbReference type="EMBL" id="JAXIOK010000007">
    <property type="protein sequence ID" value="KAK4766439.1"/>
    <property type="molecule type" value="Genomic_DNA"/>
</dbReference>
<keyword evidence="3 5" id="KW-0863">Zinc-finger</keyword>
<dbReference type="PANTHER" id="PTHR12547:SF173">
    <property type="entry name" value="ZINC FINGER CCCH DOMAIN-CONTAINING PROTEIN 52"/>
    <property type="match status" value="1"/>
</dbReference>
<dbReference type="PROSITE" id="PS50103">
    <property type="entry name" value="ZF_C3H1"/>
    <property type="match status" value="1"/>
</dbReference>
<dbReference type="SUPFAM" id="SSF90229">
    <property type="entry name" value="CCCH zinc finger"/>
    <property type="match status" value="1"/>
</dbReference>
<dbReference type="GO" id="GO:0003729">
    <property type="term" value="F:mRNA binding"/>
    <property type="evidence" value="ECO:0007669"/>
    <property type="project" value="InterPro"/>
</dbReference>
<comment type="caution">
    <text evidence="7">The sequence shown here is derived from an EMBL/GenBank/DDBJ whole genome shotgun (WGS) entry which is preliminary data.</text>
</comment>
<feature type="domain" description="C3H1-type" evidence="6">
    <location>
        <begin position="137"/>
        <end position="165"/>
    </location>
</feature>
<evidence type="ECO:0000313" key="7">
    <source>
        <dbReference type="EMBL" id="KAK4766439.1"/>
    </source>
</evidence>
<gene>
    <name evidence="7" type="ORF">SAY87_008081</name>
</gene>
<evidence type="ECO:0000256" key="4">
    <source>
        <dbReference type="ARBA" id="ARBA00022833"/>
    </source>
</evidence>